<dbReference type="SUPFAM" id="SSF53448">
    <property type="entry name" value="Nucleotide-diphospho-sugar transferases"/>
    <property type="match status" value="1"/>
</dbReference>
<name>A0ABS3C8G5_9BACT</name>
<organism evidence="1 2">
    <name type="scientific">Algoriphagus oliviformis</name>
    <dbReference type="NCBI Taxonomy" id="2811231"/>
    <lineage>
        <taxon>Bacteria</taxon>
        <taxon>Pseudomonadati</taxon>
        <taxon>Bacteroidota</taxon>
        <taxon>Cytophagia</taxon>
        <taxon>Cytophagales</taxon>
        <taxon>Cyclobacteriaceae</taxon>
        <taxon>Algoriphagus</taxon>
    </lineage>
</organism>
<dbReference type="PANTHER" id="PTHR11183">
    <property type="entry name" value="GLYCOGENIN SUBFAMILY MEMBER"/>
    <property type="match status" value="1"/>
</dbReference>
<dbReference type="InterPro" id="IPR050587">
    <property type="entry name" value="GNT1/Glycosyltrans_8"/>
</dbReference>
<dbReference type="Gene3D" id="3.90.550.10">
    <property type="entry name" value="Spore Coat Polysaccharide Biosynthesis Protein SpsA, Chain A"/>
    <property type="match status" value="1"/>
</dbReference>
<keyword evidence="2" id="KW-1185">Reference proteome</keyword>
<protein>
    <recommendedName>
        <fullName evidence="3">Glycosyltransferase family 8 protein</fullName>
    </recommendedName>
</protein>
<evidence type="ECO:0000313" key="2">
    <source>
        <dbReference type="Proteomes" id="UP000664317"/>
    </source>
</evidence>
<dbReference type="RefSeq" id="WP_206580188.1">
    <property type="nucleotide sequence ID" value="NZ_JAFKCT010000013.1"/>
</dbReference>
<proteinExistence type="predicted"/>
<comment type="caution">
    <text evidence="1">The sequence shown here is derived from an EMBL/GenBank/DDBJ whole genome shotgun (WGS) entry which is preliminary data.</text>
</comment>
<dbReference type="Proteomes" id="UP000664317">
    <property type="component" value="Unassembled WGS sequence"/>
</dbReference>
<reference evidence="1 2" key="1">
    <citation type="submission" date="2021-03" db="EMBL/GenBank/DDBJ databases">
        <title>novel species isolated from a fishpond in China.</title>
        <authorList>
            <person name="Lu H."/>
            <person name="Cai Z."/>
        </authorList>
    </citation>
    <scope>NUCLEOTIDE SEQUENCE [LARGE SCALE GENOMIC DNA]</scope>
    <source>
        <strain evidence="1 2">H41</strain>
    </source>
</reference>
<evidence type="ECO:0000313" key="1">
    <source>
        <dbReference type="EMBL" id="MBN7813413.1"/>
    </source>
</evidence>
<dbReference type="EMBL" id="JAFKCT010000013">
    <property type="protein sequence ID" value="MBN7813413.1"/>
    <property type="molecule type" value="Genomic_DNA"/>
</dbReference>
<evidence type="ECO:0008006" key="3">
    <source>
        <dbReference type="Google" id="ProtNLM"/>
    </source>
</evidence>
<sequence>MTDPSRRMYCTVTNDAFVPGTLVMLHSLAKHVAAFGKSRLKVFFNRTFSSLSADYRRDILEICPHAELEEVFQPRYELGRLEDEFHRPAFLTLEAFRQTEADQVVFFDSDMMCLRDFSEVLTIGFDFAATRCRSNGGVWLNTGFFVLNRRLIGMEVYGELLERLPLDHGHMVDQPLINQYISEMNMEVLELERFYNYLYVGGHPEIPDDSRYLEDLPEIRILHWAGRVGRRIKPWDGSAPDFPSLRSWRREEAEMLGRFGRMRLES</sequence>
<accession>A0ABS3C8G5</accession>
<dbReference type="InterPro" id="IPR029044">
    <property type="entry name" value="Nucleotide-diphossugar_trans"/>
</dbReference>
<gene>
    <name evidence="1" type="ORF">J0A68_20830</name>
</gene>